<dbReference type="Pfam" id="PF17820">
    <property type="entry name" value="PDZ_6"/>
    <property type="match status" value="1"/>
</dbReference>
<feature type="signal peptide" evidence="1">
    <location>
        <begin position="1"/>
        <end position="31"/>
    </location>
</feature>
<sequence length="406" mass="43064">MKRNQILRSIIHKTAAAAAALATFFFGTAFCLEQQIPENFYVSPGEELSFASLSYLKSGSPISYDQTSLAGQSLGTSEQVTVRLFGIFPITQTHVSVKERETVTPGGTLFGIKLFTKGVLVIDTAAVETPNGTVYPAAEAGIQKGDTILTINGTEVFTNEEVAALFSSGASSYDIAYSRDDVVYHATLQPAKGMDGTYKGGLWVRDSTAGIGTVSYYESETGAFGGLGHGINDGDTGLLMPLSAGQICPVHLSGIKKGVVGTPGELKGSFSSNEPCGTLSQNTQTGVFGTITDETLAATQEVEVLHKQEVKPGDAVIRCTLGDDGVQEYQIRIDEINMNEQALTKNMIITVTDEALLERTGGIVQGMSGSPILQNEKLVGAVTHVFVNNPTRGYGIFAENMLSTME</sequence>
<dbReference type="EMBL" id="JACJKY010000020">
    <property type="protein sequence ID" value="MBM6921613.1"/>
    <property type="molecule type" value="Genomic_DNA"/>
</dbReference>
<evidence type="ECO:0000313" key="5">
    <source>
        <dbReference type="Proteomes" id="UP000774750"/>
    </source>
</evidence>
<dbReference type="InterPro" id="IPR041489">
    <property type="entry name" value="PDZ_6"/>
</dbReference>
<feature type="domain" description="PDZ" evidence="2">
    <location>
        <begin position="94"/>
        <end position="181"/>
    </location>
</feature>
<dbReference type="Pfam" id="PF05580">
    <property type="entry name" value="Peptidase_S55"/>
    <property type="match status" value="1"/>
</dbReference>
<feature type="chain" id="PRO_5038558605" evidence="1">
    <location>
        <begin position="32"/>
        <end position="406"/>
    </location>
</feature>
<proteinExistence type="predicted"/>
<dbReference type="PROSITE" id="PS51494">
    <property type="entry name" value="SPOIVB"/>
    <property type="match status" value="1"/>
</dbReference>
<evidence type="ECO:0000313" key="4">
    <source>
        <dbReference type="EMBL" id="MBM6921613.1"/>
    </source>
</evidence>
<organism evidence="4 5">
    <name type="scientific">Merdimmobilis hominis</name>
    <dbReference type="NCBI Taxonomy" id="2897707"/>
    <lineage>
        <taxon>Bacteria</taxon>
        <taxon>Bacillati</taxon>
        <taxon>Bacillota</taxon>
        <taxon>Clostridia</taxon>
        <taxon>Eubacteriales</taxon>
        <taxon>Oscillospiraceae</taxon>
        <taxon>Merdimmobilis</taxon>
    </lineage>
</organism>
<keyword evidence="5" id="KW-1185">Reference proteome</keyword>
<evidence type="ECO:0000259" key="3">
    <source>
        <dbReference type="PROSITE" id="PS51494"/>
    </source>
</evidence>
<comment type="caution">
    <text evidence="4">The sequence shown here is derived from an EMBL/GenBank/DDBJ whole genome shotgun (WGS) entry which is preliminary data.</text>
</comment>
<dbReference type="EC" id="3.4.21.116" evidence="4"/>
<keyword evidence="4" id="KW-0378">Hydrolase</keyword>
<evidence type="ECO:0000259" key="2">
    <source>
        <dbReference type="PROSITE" id="PS50106"/>
    </source>
</evidence>
<dbReference type="InterPro" id="IPR001478">
    <property type="entry name" value="PDZ"/>
</dbReference>
<dbReference type="GO" id="GO:0016787">
    <property type="term" value="F:hydrolase activity"/>
    <property type="evidence" value="ECO:0007669"/>
    <property type="project" value="UniProtKB-KW"/>
</dbReference>
<dbReference type="RefSeq" id="WP_204447726.1">
    <property type="nucleotide sequence ID" value="NZ_JACJKY010000020.1"/>
</dbReference>
<dbReference type="InterPro" id="IPR008763">
    <property type="entry name" value="Peptidase_S55"/>
</dbReference>
<accession>A0A939BFG9</accession>
<dbReference type="PROSITE" id="PS50106">
    <property type="entry name" value="PDZ"/>
    <property type="match status" value="1"/>
</dbReference>
<protein>
    <submittedName>
        <fullName evidence="4">SpoIVB peptidase</fullName>
        <ecNumber evidence="4">3.4.21.116</ecNumber>
    </submittedName>
</protein>
<dbReference type="InterPro" id="IPR014219">
    <property type="entry name" value="SpoIVB"/>
</dbReference>
<feature type="domain" description="Peptidase S55" evidence="3">
    <location>
        <begin position="182"/>
        <end position="406"/>
    </location>
</feature>
<dbReference type="SUPFAM" id="SSF50494">
    <property type="entry name" value="Trypsin-like serine proteases"/>
    <property type="match status" value="1"/>
</dbReference>
<dbReference type="AlphaFoldDB" id="A0A939BFG9"/>
<dbReference type="InterPro" id="IPR036034">
    <property type="entry name" value="PDZ_sf"/>
</dbReference>
<reference evidence="4" key="1">
    <citation type="submission" date="2020-08" db="EMBL/GenBank/DDBJ databases">
        <authorList>
            <person name="Cejkova D."/>
            <person name="Kubasova T."/>
            <person name="Jahodarova E."/>
            <person name="Rychlik I."/>
        </authorList>
    </citation>
    <scope>NUCLEOTIDE SEQUENCE</scope>
    <source>
        <strain evidence="4">An559</strain>
    </source>
</reference>
<evidence type="ECO:0000256" key="1">
    <source>
        <dbReference type="SAM" id="SignalP"/>
    </source>
</evidence>
<dbReference type="SUPFAM" id="SSF50156">
    <property type="entry name" value="PDZ domain-like"/>
    <property type="match status" value="1"/>
</dbReference>
<name>A0A939BFG9_9FIRM</name>
<dbReference type="NCBIfam" id="TIGR02860">
    <property type="entry name" value="spore_IV_B"/>
    <property type="match status" value="1"/>
</dbReference>
<dbReference type="Proteomes" id="UP000774750">
    <property type="component" value="Unassembled WGS sequence"/>
</dbReference>
<dbReference type="Gene3D" id="2.30.42.10">
    <property type="match status" value="1"/>
</dbReference>
<dbReference type="InterPro" id="IPR009003">
    <property type="entry name" value="Peptidase_S1_PA"/>
</dbReference>
<keyword evidence="1" id="KW-0732">Signal</keyword>
<gene>
    <name evidence="4" type="primary">spoIVB</name>
    <name evidence="4" type="ORF">H6A12_10675</name>
</gene>
<reference evidence="4" key="2">
    <citation type="journal article" date="2021" name="Sci. Rep.">
        <title>The distribution of antibiotic resistance genes in chicken gut microbiota commensals.</title>
        <authorList>
            <person name="Juricova H."/>
            <person name="Matiasovicova J."/>
            <person name="Kubasova T."/>
            <person name="Cejkova D."/>
            <person name="Rychlik I."/>
        </authorList>
    </citation>
    <scope>NUCLEOTIDE SEQUENCE</scope>
    <source>
        <strain evidence="4">An559</strain>
    </source>
</reference>